<name>A0A0F7CQE2_9ACTN</name>
<dbReference type="NCBIfam" id="NF042934">
    <property type="entry name" value="cis_reg_atten"/>
    <property type="match status" value="1"/>
</dbReference>
<dbReference type="AlphaFoldDB" id="A0A0F7CQE2"/>
<keyword evidence="3" id="KW-1185">Reference proteome</keyword>
<reference evidence="2" key="1">
    <citation type="submission" date="2019-08" db="EMBL/GenBank/DDBJ databases">
        <title>Complete genome sequence of a mangrove-derived Streptomyces xiamenensis.</title>
        <authorList>
            <person name="Xu J."/>
        </authorList>
    </citation>
    <scope>NUCLEOTIDE SEQUENCE</scope>
    <source>
        <strain evidence="2">318</strain>
    </source>
</reference>
<protein>
    <submittedName>
        <fullName evidence="2">Uncharacterized protein</fullName>
    </submittedName>
</protein>
<dbReference type="KEGG" id="sxi:SXIM_48720"/>
<feature type="region of interest" description="Disordered" evidence="1">
    <location>
        <begin position="1"/>
        <end position="26"/>
    </location>
</feature>
<dbReference type="PATRIC" id="fig|408015.6.peg.4932"/>
<evidence type="ECO:0000313" key="2">
    <source>
        <dbReference type="EMBL" id="AKG46256.1"/>
    </source>
</evidence>
<dbReference type="EMBL" id="CP009922">
    <property type="protein sequence ID" value="AKG46256.1"/>
    <property type="molecule type" value="Genomic_DNA"/>
</dbReference>
<dbReference type="InterPro" id="IPR049979">
    <property type="entry name" value="Cys_resp_CS_actino"/>
</dbReference>
<dbReference type="STRING" id="408015.SXIM_48720"/>
<proteinExistence type="predicted"/>
<evidence type="ECO:0000256" key="1">
    <source>
        <dbReference type="SAM" id="MobiDB-lite"/>
    </source>
</evidence>
<organism evidence="2 3">
    <name type="scientific">Streptomyces xiamenensis</name>
    <dbReference type="NCBI Taxonomy" id="408015"/>
    <lineage>
        <taxon>Bacteria</taxon>
        <taxon>Bacillati</taxon>
        <taxon>Actinomycetota</taxon>
        <taxon>Actinomycetes</taxon>
        <taxon>Kitasatosporales</taxon>
        <taxon>Streptomycetaceae</taxon>
        <taxon>Streptomyces</taxon>
    </lineage>
</organism>
<gene>
    <name evidence="2" type="ORF">SXIM_48720</name>
</gene>
<dbReference type="HOGENOM" id="CLU_2994934_0_0_11"/>
<sequence>MFMNGGDPEAGCATRPATTGVTTRATTPCADSATGAIRRPALTSRRHIDLLRTSSAA</sequence>
<feature type="compositionally biased region" description="Low complexity" evidence="1">
    <location>
        <begin position="12"/>
        <end position="26"/>
    </location>
</feature>
<evidence type="ECO:0000313" key="3">
    <source>
        <dbReference type="Proteomes" id="UP000034034"/>
    </source>
</evidence>
<dbReference type="Proteomes" id="UP000034034">
    <property type="component" value="Chromosome"/>
</dbReference>
<accession>A0A0F7CQE2</accession>